<evidence type="ECO:0000313" key="2">
    <source>
        <dbReference type="Proteomes" id="UP001177003"/>
    </source>
</evidence>
<reference evidence="1" key="1">
    <citation type="submission" date="2023-04" db="EMBL/GenBank/DDBJ databases">
        <authorList>
            <person name="Vijverberg K."/>
            <person name="Xiong W."/>
            <person name="Schranz E."/>
        </authorList>
    </citation>
    <scope>NUCLEOTIDE SEQUENCE</scope>
</reference>
<sequence length="109" mass="12447">MACLQNPPVCAAMFRQSCFGDYVNMLMGVIWIFETFPNSSIASSHLTGVIPRTSAYPRMRRLHAPDCECILDVTNCSPNELLQPTTQERAVRWWIESVQWIDAAYYTNV</sequence>
<accession>A0AA36DYJ3</accession>
<organism evidence="1 2">
    <name type="scientific">Lactuca saligna</name>
    <name type="common">Willowleaf lettuce</name>
    <dbReference type="NCBI Taxonomy" id="75948"/>
    <lineage>
        <taxon>Eukaryota</taxon>
        <taxon>Viridiplantae</taxon>
        <taxon>Streptophyta</taxon>
        <taxon>Embryophyta</taxon>
        <taxon>Tracheophyta</taxon>
        <taxon>Spermatophyta</taxon>
        <taxon>Magnoliopsida</taxon>
        <taxon>eudicotyledons</taxon>
        <taxon>Gunneridae</taxon>
        <taxon>Pentapetalae</taxon>
        <taxon>asterids</taxon>
        <taxon>campanulids</taxon>
        <taxon>Asterales</taxon>
        <taxon>Asteraceae</taxon>
        <taxon>Cichorioideae</taxon>
        <taxon>Cichorieae</taxon>
        <taxon>Lactucinae</taxon>
        <taxon>Lactuca</taxon>
    </lineage>
</organism>
<keyword evidence="2" id="KW-1185">Reference proteome</keyword>
<dbReference type="AlphaFoldDB" id="A0AA36DYJ3"/>
<name>A0AA36DYJ3_LACSI</name>
<proteinExistence type="predicted"/>
<dbReference type="EMBL" id="OX465079">
    <property type="protein sequence ID" value="CAI9275352.1"/>
    <property type="molecule type" value="Genomic_DNA"/>
</dbReference>
<protein>
    <submittedName>
        <fullName evidence="1">Uncharacterized protein</fullName>
    </submittedName>
</protein>
<gene>
    <name evidence="1" type="ORF">LSALG_LOCUS15386</name>
</gene>
<evidence type="ECO:0000313" key="1">
    <source>
        <dbReference type="EMBL" id="CAI9275352.1"/>
    </source>
</evidence>
<dbReference type="Proteomes" id="UP001177003">
    <property type="component" value="Chromosome 3"/>
</dbReference>